<reference evidence="10" key="1">
    <citation type="submission" date="2019-07" db="EMBL/GenBank/DDBJ databases">
        <title>Identification and Expression Pattern of Chemosensory Genes from the Transcriptome of the Propsilocerus akamusi.</title>
        <authorList>
            <person name="Yan C."/>
            <person name="Pan L."/>
        </authorList>
    </citation>
    <scope>NUCLEOTIDE SEQUENCE</scope>
</reference>
<feature type="transmembrane region" description="Helical" evidence="9">
    <location>
        <begin position="74"/>
        <end position="92"/>
    </location>
</feature>
<feature type="transmembrane region" description="Helical" evidence="9">
    <location>
        <begin position="44"/>
        <end position="68"/>
    </location>
</feature>
<evidence type="ECO:0000313" key="10">
    <source>
        <dbReference type="EMBL" id="QGW50705.1"/>
    </source>
</evidence>
<keyword evidence="2 9" id="KW-0716">Sensory transduction</keyword>
<dbReference type="AlphaFoldDB" id="A0A7D0PCB5"/>
<protein>
    <recommendedName>
        <fullName evidence="9">Odorant receptor</fullName>
    </recommendedName>
</protein>
<organism evidence="10">
    <name type="scientific">Propsilocerus akamusi</name>
    <dbReference type="NCBI Taxonomy" id="903466"/>
    <lineage>
        <taxon>Eukaryota</taxon>
        <taxon>Metazoa</taxon>
        <taxon>Ecdysozoa</taxon>
        <taxon>Arthropoda</taxon>
        <taxon>Hexapoda</taxon>
        <taxon>Insecta</taxon>
        <taxon>Pterygota</taxon>
        <taxon>Neoptera</taxon>
        <taxon>Endopterygota</taxon>
        <taxon>Diptera</taxon>
        <taxon>Nematocera</taxon>
        <taxon>Chironomoidea</taxon>
        <taxon>Chironomidae</taxon>
        <taxon>Propsilocerus</taxon>
    </lineage>
</organism>
<evidence type="ECO:0000256" key="3">
    <source>
        <dbReference type="ARBA" id="ARBA00022692"/>
    </source>
</evidence>
<dbReference type="InterPro" id="IPR004117">
    <property type="entry name" value="7tm6_olfct_rcpt"/>
</dbReference>
<keyword evidence="6 9" id="KW-0472">Membrane</keyword>
<keyword evidence="4 9" id="KW-0552">Olfaction</keyword>
<dbReference type="EMBL" id="MN133032">
    <property type="protein sequence ID" value="QGW50705.1"/>
    <property type="molecule type" value="mRNA"/>
</dbReference>
<dbReference type="PANTHER" id="PTHR21137:SF44">
    <property type="entry name" value="ODORANT RECEPTOR 13A-RELATED"/>
    <property type="match status" value="1"/>
</dbReference>
<proteinExistence type="evidence at transcript level"/>
<evidence type="ECO:0000256" key="8">
    <source>
        <dbReference type="ARBA" id="ARBA00023224"/>
    </source>
</evidence>
<evidence type="ECO:0000256" key="7">
    <source>
        <dbReference type="ARBA" id="ARBA00023170"/>
    </source>
</evidence>
<dbReference type="GO" id="GO:0005886">
    <property type="term" value="C:plasma membrane"/>
    <property type="evidence" value="ECO:0007669"/>
    <property type="project" value="UniProtKB-SubCell"/>
</dbReference>
<dbReference type="GO" id="GO:0004984">
    <property type="term" value="F:olfactory receptor activity"/>
    <property type="evidence" value="ECO:0007669"/>
    <property type="project" value="InterPro"/>
</dbReference>
<evidence type="ECO:0000256" key="4">
    <source>
        <dbReference type="ARBA" id="ARBA00022725"/>
    </source>
</evidence>
<dbReference type="GO" id="GO:0007165">
    <property type="term" value="P:signal transduction"/>
    <property type="evidence" value="ECO:0007669"/>
    <property type="project" value="UniProtKB-KW"/>
</dbReference>
<evidence type="ECO:0000256" key="1">
    <source>
        <dbReference type="ARBA" id="ARBA00004141"/>
    </source>
</evidence>
<keyword evidence="7 9" id="KW-0675">Receptor</keyword>
<name>A0A7D0PCB5_9DIPT</name>
<evidence type="ECO:0000256" key="9">
    <source>
        <dbReference type="RuleBase" id="RU351113"/>
    </source>
</evidence>
<comment type="similarity">
    <text evidence="9">Belongs to the insect chemoreceptor superfamily. Heteromeric odorant receptor channel (TC 1.A.69) family.</text>
</comment>
<feature type="transmembrane region" description="Helical" evidence="9">
    <location>
        <begin position="147"/>
        <end position="168"/>
    </location>
</feature>
<comment type="subcellular location">
    <subcellularLocation>
        <location evidence="9">Cell membrane</location>
        <topology evidence="9">Multi-pass membrane protein</topology>
    </subcellularLocation>
    <subcellularLocation>
        <location evidence="1">Membrane</location>
        <topology evidence="1">Multi-pass membrane protein</topology>
    </subcellularLocation>
</comment>
<dbReference type="GO" id="GO:0005549">
    <property type="term" value="F:odorant binding"/>
    <property type="evidence" value="ECO:0007669"/>
    <property type="project" value="InterPro"/>
</dbReference>
<dbReference type="PANTHER" id="PTHR21137">
    <property type="entry name" value="ODORANT RECEPTOR"/>
    <property type="match status" value="1"/>
</dbReference>
<dbReference type="Pfam" id="PF02949">
    <property type="entry name" value="7tm_6"/>
    <property type="match status" value="1"/>
</dbReference>
<sequence length="401" mass="46042">MEKDNPENLITIGNFLGSSNFCFGIWGLEVARNSTKRPNLFQRICQIIDAFCVTTIAAQITLLCVLELGKPDAFLQITHNMSAISFVSMAYVKLYMTLIRQKSLIDEILEDIESMFPSTRKQQEKYKVKEFLTSLRRQDMIYHTSQVVHILFFNVFGIVVSVIGYYFVDGVYLLELQLYYWFPFNFTTDSIITFVIYYFMTSVTCIGAVIMLSAVDLLFTGVLALVSLEFNILSDKLRHFDTLVDESLNDLIKIHYKLIELTEKIDKLFTICMLYNFSGSTLVLCFTGFQAITNSSFISFFRFTFFLITSLYQIFLICYQGDKLMRSSMSISEGIAGSNWVNADNQTKKSLQLMILRANKPQTVKAYKMAQVCIPSFTRILSSSYSYFTLLRAVYKPPVVV</sequence>
<evidence type="ECO:0000256" key="6">
    <source>
        <dbReference type="ARBA" id="ARBA00023136"/>
    </source>
</evidence>
<feature type="transmembrane region" description="Helical" evidence="9">
    <location>
        <begin position="195"/>
        <end position="228"/>
    </location>
</feature>
<keyword evidence="5 9" id="KW-1133">Transmembrane helix</keyword>
<feature type="transmembrane region" description="Helical" evidence="9">
    <location>
        <begin position="298"/>
        <end position="319"/>
    </location>
</feature>
<accession>A0A7D0PCB5</accession>
<evidence type="ECO:0000256" key="2">
    <source>
        <dbReference type="ARBA" id="ARBA00022606"/>
    </source>
</evidence>
<feature type="transmembrane region" description="Helical" evidence="9">
    <location>
        <begin position="268"/>
        <end position="292"/>
    </location>
</feature>
<keyword evidence="3 9" id="KW-0812">Transmembrane</keyword>
<evidence type="ECO:0000256" key="5">
    <source>
        <dbReference type="ARBA" id="ARBA00022989"/>
    </source>
</evidence>
<feature type="transmembrane region" description="Helical" evidence="9">
    <location>
        <begin position="12"/>
        <end position="32"/>
    </location>
</feature>
<keyword evidence="8 9" id="KW-0807">Transducer</keyword>